<dbReference type="PANTHER" id="PTHR39559">
    <property type="match status" value="1"/>
</dbReference>
<evidence type="ECO:0000256" key="2">
    <source>
        <dbReference type="ARBA" id="ARBA00022490"/>
    </source>
</evidence>
<feature type="domain" description="Isocitrate dehydrogenase kinase/phosphatase (AceK) regulatory" evidence="13">
    <location>
        <begin position="15"/>
        <end position="310"/>
    </location>
</feature>
<dbReference type="EC" id="2.7.11.5" evidence="11"/>
<evidence type="ECO:0000256" key="3">
    <source>
        <dbReference type="ARBA" id="ARBA00022527"/>
    </source>
</evidence>
<keyword evidence="3 11" id="KW-0723">Serine/threonine-protein kinase</keyword>
<keyword evidence="5 11" id="KW-0808">Transferase</keyword>
<evidence type="ECO:0000256" key="7">
    <source>
        <dbReference type="ARBA" id="ARBA00022777"/>
    </source>
</evidence>
<dbReference type="GO" id="GO:0006006">
    <property type="term" value="P:glucose metabolic process"/>
    <property type="evidence" value="ECO:0007669"/>
    <property type="project" value="InterPro"/>
</dbReference>
<dbReference type="EMBL" id="CP005990">
    <property type="protein sequence ID" value="AGY91815.1"/>
    <property type="molecule type" value="Genomic_DNA"/>
</dbReference>
<evidence type="ECO:0000256" key="9">
    <source>
        <dbReference type="ARBA" id="ARBA00022840"/>
    </source>
</evidence>
<evidence type="ECO:0000256" key="4">
    <source>
        <dbReference type="ARBA" id="ARBA00022532"/>
    </source>
</evidence>
<dbReference type="InterPro" id="IPR046855">
    <property type="entry name" value="AceK_kinase"/>
</dbReference>
<dbReference type="HOGENOM" id="CLU_033804_1_1_6"/>
<organism evidence="14 15">
    <name type="scientific">Spiribacter curvatus</name>
    <dbReference type="NCBI Taxonomy" id="1335757"/>
    <lineage>
        <taxon>Bacteria</taxon>
        <taxon>Pseudomonadati</taxon>
        <taxon>Pseudomonadota</taxon>
        <taxon>Gammaproteobacteria</taxon>
        <taxon>Chromatiales</taxon>
        <taxon>Ectothiorhodospiraceae</taxon>
        <taxon>Spiribacter</taxon>
    </lineage>
</organism>
<protein>
    <recommendedName>
        <fullName evidence="11">Isocitrate dehydrogenase kinase/phosphatase</fullName>
        <shortName evidence="11">IDH kinase/phosphatase</shortName>
        <shortName evidence="11">IDHK/P</shortName>
        <ecNumber evidence="11">2.7.11.5</ecNumber>
        <ecNumber evidence="11">3.1.3.-</ecNumber>
    </recommendedName>
</protein>
<comment type="function">
    <text evidence="11">Bifunctional enzyme which can phosphorylate or dephosphorylate isocitrate dehydrogenase (IDH) on a specific serine residue. This is a regulatory mechanism which enables bacteria to bypass the Krebs cycle via the glyoxylate shunt in response to the source of carbon. When bacteria are grown on glucose, IDH is fully active and unphosphorylated, but when grown on acetate or ethanol, the activity of IDH declines drastically concomitant with its phosphorylation.</text>
</comment>
<evidence type="ECO:0000313" key="14">
    <source>
        <dbReference type="EMBL" id="AGY91815.1"/>
    </source>
</evidence>
<evidence type="ECO:0000313" key="15">
    <source>
        <dbReference type="Proteomes" id="UP000017640"/>
    </source>
</evidence>
<dbReference type="Pfam" id="PF20423">
    <property type="entry name" value="AceK_regulatory"/>
    <property type="match status" value="1"/>
</dbReference>
<keyword evidence="9 11" id="KW-0067">ATP-binding</keyword>
<dbReference type="GO" id="GO:0016208">
    <property type="term" value="F:AMP binding"/>
    <property type="evidence" value="ECO:0007669"/>
    <property type="project" value="TreeGrafter"/>
</dbReference>
<evidence type="ECO:0000256" key="6">
    <source>
        <dbReference type="ARBA" id="ARBA00022741"/>
    </source>
</evidence>
<evidence type="ECO:0000256" key="11">
    <source>
        <dbReference type="HAMAP-Rule" id="MF_00747"/>
    </source>
</evidence>
<evidence type="ECO:0000256" key="1">
    <source>
        <dbReference type="ARBA" id="ARBA00022435"/>
    </source>
</evidence>
<gene>
    <name evidence="11" type="primary">aceK</name>
    <name evidence="14" type="ORF">SPICUR_04155</name>
</gene>
<dbReference type="PANTHER" id="PTHR39559:SF1">
    <property type="entry name" value="ISOCITRATE DEHYDROGENASE KINASE_PHOSPHATASE"/>
    <property type="match status" value="1"/>
</dbReference>
<dbReference type="KEGG" id="spiu:SPICUR_04155"/>
<dbReference type="eggNOG" id="COG4579">
    <property type="taxonomic scope" value="Bacteria"/>
</dbReference>
<proteinExistence type="inferred from homology"/>
<evidence type="ECO:0000259" key="12">
    <source>
        <dbReference type="Pfam" id="PF06315"/>
    </source>
</evidence>
<feature type="binding site" evidence="11">
    <location>
        <position position="338"/>
    </location>
    <ligand>
        <name>ATP</name>
        <dbReference type="ChEBI" id="CHEBI:30616"/>
    </ligand>
</feature>
<evidence type="ECO:0000256" key="5">
    <source>
        <dbReference type="ARBA" id="ARBA00022679"/>
    </source>
</evidence>
<dbReference type="RefSeq" id="WP_023366350.1">
    <property type="nucleotide sequence ID" value="NC_022664.1"/>
</dbReference>
<dbReference type="OrthoDB" id="5287793at2"/>
<dbReference type="InterPro" id="IPR010452">
    <property type="entry name" value="Isocitrate_DH_AceK"/>
</dbReference>
<dbReference type="InterPro" id="IPR046854">
    <property type="entry name" value="AceK_regulatory"/>
</dbReference>
<dbReference type="NCBIfam" id="NF002804">
    <property type="entry name" value="PRK02946.1"/>
    <property type="match status" value="1"/>
</dbReference>
<comment type="similarity">
    <text evidence="11">Belongs to the AceK family.</text>
</comment>
<evidence type="ECO:0000256" key="8">
    <source>
        <dbReference type="ARBA" id="ARBA00022801"/>
    </source>
</evidence>
<dbReference type="EC" id="3.1.3.-" evidence="11"/>
<dbReference type="GO" id="GO:0006097">
    <property type="term" value="P:glyoxylate cycle"/>
    <property type="evidence" value="ECO:0007669"/>
    <property type="project" value="UniProtKB-UniRule"/>
</dbReference>
<dbReference type="GO" id="GO:0004721">
    <property type="term" value="F:phosphoprotein phosphatase activity"/>
    <property type="evidence" value="ECO:0007669"/>
    <property type="project" value="UniProtKB-KW"/>
</dbReference>
<keyword evidence="7 11" id="KW-0418">Kinase</keyword>
<keyword evidence="15" id="KW-1185">Reference proteome</keyword>
<keyword evidence="10 11" id="KW-0904">Protein phosphatase</keyword>
<keyword evidence="8 11" id="KW-0378">Hydrolase</keyword>
<dbReference type="PATRIC" id="fig|1335757.3.peg.813"/>
<dbReference type="STRING" id="1335757.SPICUR_04155"/>
<name>U5T304_9GAMM</name>
<evidence type="ECO:0000259" key="13">
    <source>
        <dbReference type="Pfam" id="PF20423"/>
    </source>
</evidence>
<sequence length="577" mass="66443">MIDSHPRYQQVATAARCIHDGFLEYNRAFREITARAGRRFEERDWKGQMADIGARVELYELWARRTVETLHEALGDDLAGRPFWAEVRDCFGRRVEAVPDAGFMKTFFNSITRRVFGTRGVDAAVEFVQPPPEEGIESLTMRRYPCWNDLDQTCRRVLEDFRFDRPYVAMAGDAEGMATTIREQIGPDQADAECLRFEFIDSHFFQGTRAYLVGRMRLSDGIRPIVVALRNDDEGIAVDAVLLTADQVGVVFSYTRSYYFADPTSVVAAVQFLHGLLPDKPIDELYTVLGRLRQGKTERYRQLMHHLDRTDDAFVHAAGDAGLVMIVFTLPSFNLVFKIMRDVFRPPKTTTQEDVHQSYRLVSRHDHAGRLIDTQFFRNLELPRDRFSEALVEELRCEAPRTVAINGGQLVFGHAYVERRVRPLNLYIREVDETEAKRVILDYGRCLKDLAETNIFAGDLLLKNFGVTSSGRVVFYDYDEVMRVSDCSFFELPEPDEDFPLMEHATTRFVGAHDIFPEEFIRFLAMPAFLRQTFLSEHSDLLTAEYWRDVKRRRVAGEVAEIVPYVRQSIAPHQIAL</sequence>
<keyword evidence="2 11" id="KW-0963">Cytoplasm</keyword>
<dbReference type="Pfam" id="PF06315">
    <property type="entry name" value="AceK_kinase"/>
    <property type="match status" value="1"/>
</dbReference>
<comment type="catalytic activity">
    <reaction evidence="11">
        <text>L-seryl-[isocitrate dehydrogenase] + ATP = O-phospho-L-seryl-[isocitrate dehydrogenase] + ADP + H(+)</text>
        <dbReference type="Rhea" id="RHEA:43540"/>
        <dbReference type="Rhea" id="RHEA-COMP:10605"/>
        <dbReference type="Rhea" id="RHEA-COMP:10606"/>
        <dbReference type="ChEBI" id="CHEBI:15378"/>
        <dbReference type="ChEBI" id="CHEBI:29999"/>
        <dbReference type="ChEBI" id="CHEBI:30616"/>
        <dbReference type="ChEBI" id="CHEBI:83421"/>
        <dbReference type="ChEBI" id="CHEBI:456216"/>
        <dbReference type="EC" id="2.7.11.5"/>
    </reaction>
</comment>
<dbReference type="AlphaFoldDB" id="U5T304"/>
<dbReference type="HAMAP" id="MF_00747">
    <property type="entry name" value="AceK"/>
    <property type="match status" value="1"/>
</dbReference>
<dbReference type="GO" id="GO:0005524">
    <property type="term" value="F:ATP binding"/>
    <property type="evidence" value="ECO:0007669"/>
    <property type="project" value="UniProtKB-UniRule"/>
</dbReference>
<dbReference type="GO" id="GO:0005737">
    <property type="term" value="C:cytoplasm"/>
    <property type="evidence" value="ECO:0007669"/>
    <property type="project" value="UniProtKB-SubCell"/>
</dbReference>
<dbReference type="GO" id="GO:0008772">
    <property type="term" value="F:[isocitrate dehydrogenase (NADP+)] kinase activity"/>
    <property type="evidence" value="ECO:0007669"/>
    <property type="project" value="UniProtKB-UniRule"/>
</dbReference>
<keyword evidence="4 11" id="KW-0816">Tricarboxylic acid cycle</keyword>
<feature type="domain" description="Isocitrate dehydrogenase kinase/phosphatase (AceK) kinase" evidence="12">
    <location>
        <begin position="312"/>
        <end position="566"/>
    </location>
</feature>
<dbReference type="GO" id="GO:0006099">
    <property type="term" value="P:tricarboxylic acid cycle"/>
    <property type="evidence" value="ECO:0007669"/>
    <property type="project" value="UniProtKB-UniRule"/>
</dbReference>
<keyword evidence="1 11" id="KW-0329">Glyoxylate bypass</keyword>
<dbReference type="PIRSF" id="PIRSF000719">
    <property type="entry name" value="AceK"/>
    <property type="match status" value="1"/>
</dbReference>
<dbReference type="GO" id="GO:0004674">
    <property type="term" value="F:protein serine/threonine kinase activity"/>
    <property type="evidence" value="ECO:0007669"/>
    <property type="project" value="UniProtKB-KW"/>
</dbReference>
<reference evidence="14 15" key="1">
    <citation type="journal article" date="2013" name="BMC Genomics">
        <title>Genomes of "Spiribacter", a streamlined, successful halophilic bacterium.</title>
        <authorList>
            <person name="Lopez-Perez M."/>
            <person name="Ghai R."/>
            <person name="Leon M.J."/>
            <person name="Rodriguez-Olmos A."/>
            <person name="Copa-Patino J.L."/>
            <person name="Soliveri J."/>
            <person name="Sanchez-Porro C."/>
            <person name="Ventosa A."/>
            <person name="Rodriguez-Valera F."/>
        </authorList>
    </citation>
    <scope>NUCLEOTIDE SEQUENCE [LARGE SCALE GENOMIC DNA]</scope>
    <source>
        <strain evidence="14 15">UAH-SP71</strain>
    </source>
</reference>
<dbReference type="Proteomes" id="UP000017640">
    <property type="component" value="Chromosome"/>
</dbReference>
<feature type="binding site" evidence="11">
    <location>
        <begin position="317"/>
        <end position="323"/>
    </location>
    <ligand>
        <name>ATP</name>
        <dbReference type="ChEBI" id="CHEBI:30616"/>
    </ligand>
</feature>
<accession>U5T304</accession>
<comment type="subcellular location">
    <subcellularLocation>
        <location evidence="11">Cytoplasm</location>
    </subcellularLocation>
</comment>
<feature type="active site" evidence="11">
    <location>
        <position position="373"/>
    </location>
</feature>
<keyword evidence="6 11" id="KW-0547">Nucleotide-binding</keyword>
<evidence type="ECO:0000256" key="10">
    <source>
        <dbReference type="ARBA" id="ARBA00022912"/>
    </source>
</evidence>